<name>A0A833P8W9_ACIBZ</name>
<gene>
    <name evidence="2" type="ORF">GAK29_04780</name>
</gene>
<comment type="caution">
    <text evidence="2">The sequence shown here is derived from an EMBL/GenBank/DDBJ whole genome shotgun (WGS) entry which is preliminary data.</text>
</comment>
<organism evidence="2 3">
    <name type="scientific">Acinetobacter bereziniae</name>
    <name type="common">Acinetobacter genomosp. 10</name>
    <dbReference type="NCBI Taxonomy" id="106648"/>
    <lineage>
        <taxon>Bacteria</taxon>
        <taxon>Pseudomonadati</taxon>
        <taxon>Pseudomonadota</taxon>
        <taxon>Gammaproteobacteria</taxon>
        <taxon>Moraxellales</taxon>
        <taxon>Moraxellaceae</taxon>
        <taxon>Acinetobacter</taxon>
    </lineage>
</organism>
<dbReference type="EMBL" id="WNDP01000249">
    <property type="protein sequence ID" value="KAF1013052.1"/>
    <property type="molecule type" value="Genomic_DNA"/>
</dbReference>
<keyword evidence="1" id="KW-0472">Membrane</keyword>
<dbReference type="AlphaFoldDB" id="A0A833P8W9"/>
<sequence>MNTDIKRTLVDTFGRISYLFVIFFFFIYTLYLHNEVPEALKEALSASLSFLSVLATLGAAYIASKLFNDWKEQEEYNHKKESINKVIEISETLNKLLNSMNLPFAMFAVKNMSKTEFFNFLIRSYSKINEENSNILNNINYLASVKNKGFSSEKIFSDFLSESSKLTDKLEKTLLMMNELEHNSLELMEIKAIVENLKEFINSNLIKTLKLGLRRY</sequence>
<feature type="transmembrane region" description="Helical" evidence="1">
    <location>
        <begin position="43"/>
        <end position="63"/>
    </location>
</feature>
<protein>
    <submittedName>
        <fullName evidence="2">Uncharacterized protein</fullName>
    </submittedName>
</protein>
<feature type="transmembrane region" description="Helical" evidence="1">
    <location>
        <begin position="12"/>
        <end position="31"/>
    </location>
</feature>
<keyword evidence="1" id="KW-1133">Transmembrane helix</keyword>
<keyword evidence="1" id="KW-0812">Transmembrane</keyword>
<accession>A0A833P8W9</accession>
<evidence type="ECO:0000256" key="1">
    <source>
        <dbReference type="SAM" id="Phobius"/>
    </source>
</evidence>
<evidence type="ECO:0000313" key="3">
    <source>
        <dbReference type="Proteomes" id="UP000490535"/>
    </source>
</evidence>
<evidence type="ECO:0000313" key="2">
    <source>
        <dbReference type="EMBL" id="KAF1013052.1"/>
    </source>
</evidence>
<reference evidence="3" key="1">
    <citation type="journal article" date="2020" name="MBio">
        <title>Horizontal gene transfer to a defensive symbiont with a reduced genome amongst a multipartite beetle microbiome.</title>
        <authorList>
            <person name="Waterworth S.C."/>
            <person name="Florez L.V."/>
            <person name="Rees E.R."/>
            <person name="Hertweck C."/>
            <person name="Kaltenpoth M."/>
            <person name="Kwan J.C."/>
        </authorList>
    </citation>
    <scope>NUCLEOTIDE SEQUENCE [LARGE SCALE GENOMIC DNA]</scope>
</reference>
<dbReference type="Proteomes" id="UP000490535">
    <property type="component" value="Unassembled WGS sequence"/>
</dbReference>
<proteinExistence type="predicted"/>